<accession>A0A0C3CYH4</accession>
<dbReference type="GO" id="GO:0001401">
    <property type="term" value="C:SAM complex"/>
    <property type="evidence" value="ECO:0007669"/>
    <property type="project" value="InterPro"/>
</dbReference>
<dbReference type="Pfam" id="PF10568">
    <property type="entry name" value="Tom37"/>
    <property type="match status" value="1"/>
</dbReference>
<dbReference type="InterPro" id="IPR036282">
    <property type="entry name" value="Glutathione-S-Trfase_C_sf"/>
</dbReference>
<dbReference type="STRING" id="686832.A0A0C3CYH4"/>
<evidence type="ECO:0000256" key="5">
    <source>
        <dbReference type="ARBA" id="ARBA00022927"/>
    </source>
</evidence>
<keyword evidence="7 8" id="KW-0472">Membrane</keyword>
<evidence type="ECO:0000256" key="3">
    <source>
        <dbReference type="ARBA" id="ARBA00022448"/>
    </source>
</evidence>
<keyword evidence="8" id="KW-1133">Transmembrane helix</keyword>
<keyword evidence="8" id="KW-0812">Transmembrane</keyword>
<evidence type="ECO:0000256" key="6">
    <source>
        <dbReference type="ARBA" id="ARBA00023128"/>
    </source>
</evidence>
<comment type="subcellular location">
    <subcellularLocation>
        <location evidence="1">Mitochondrion outer membrane</location>
    </subcellularLocation>
</comment>
<dbReference type="GO" id="GO:0015031">
    <property type="term" value="P:protein transport"/>
    <property type="evidence" value="ECO:0007669"/>
    <property type="project" value="UniProtKB-KW"/>
</dbReference>
<keyword evidence="12" id="KW-1185">Reference proteome</keyword>
<dbReference type="SUPFAM" id="SSF47616">
    <property type="entry name" value="GST C-terminal domain-like"/>
    <property type="match status" value="1"/>
</dbReference>
<sequence>MQATIPGKFRLVECSNSDSSPTGHLPFLIHEQFSVSSFASIVKYISRLKIVDPDRDLSPTERAQRTAWYAHVEYHLGDLVYANFYTNQDNWTKLVNPALASMFPIPQKYYVPGRMRDAYFHRLVAAGLCKQNTEEKPAESPFPRDTKPLEKTRLKNVPTLSRAFDREKVTAKARAELEIYSELLDCRSFVFRNKLTSLDLLLAAHILLLTKPPFPDPLLKDLISNSYPSLLSHAQRVYAETCGDEKVTLSVSSSPGSLLDILPSWPKGSAPPNTESPEDIHYKRMRWGFFGLLIGSLATYFAIVGPQYTIAFRVVERESPDAASRDRDGEVLEE</sequence>
<evidence type="ECO:0008006" key="13">
    <source>
        <dbReference type="Google" id="ProtNLM"/>
    </source>
</evidence>
<evidence type="ECO:0000256" key="7">
    <source>
        <dbReference type="ARBA" id="ARBA00023136"/>
    </source>
</evidence>
<dbReference type="PANTHER" id="PTHR12289">
    <property type="entry name" value="METAXIN RELATED"/>
    <property type="match status" value="1"/>
</dbReference>
<evidence type="ECO:0000256" key="2">
    <source>
        <dbReference type="ARBA" id="ARBA00009170"/>
    </source>
</evidence>
<evidence type="ECO:0000313" key="12">
    <source>
        <dbReference type="Proteomes" id="UP000053424"/>
    </source>
</evidence>
<keyword evidence="4" id="KW-1000">Mitochondrion outer membrane</keyword>
<evidence type="ECO:0000256" key="1">
    <source>
        <dbReference type="ARBA" id="ARBA00004294"/>
    </source>
</evidence>
<dbReference type="InterPro" id="IPR033468">
    <property type="entry name" value="Metaxin_GST"/>
</dbReference>
<evidence type="ECO:0000259" key="10">
    <source>
        <dbReference type="Pfam" id="PF17171"/>
    </source>
</evidence>
<feature type="transmembrane region" description="Helical" evidence="8">
    <location>
        <begin position="287"/>
        <end position="310"/>
    </location>
</feature>
<evidence type="ECO:0000256" key="8">
    <source>
        <dbReference type="SAM" id="Phobius"/>
    </source>
</evidence>
<dbReference type="OrthoDB" id="5835136at2759"/>
<dbReference type="InterPro" id="IPR050931">
    <property type="entry name" value="Mito_Protein_Transport_Metaxin"/>
</dbReference>
<reference evidence="12" key="2">
    <citation type="submission" date="2015-01" db="EMBL/GenBank/DDBJ databases">
        <title>Evolutionary Origins and Diversification of the Mycorrhizal Mutualists.</title>
        <authorList>
            <consortium name="DOE Joint Genome Institute"/>
            <consortium name="Mycorrhizal Genomics Consortium"/>
            <person name="Kohler A."/>
            <person name="Kuo A."/>
            <person name="Nagy L.G."/>
            <person name="Floudas D."/>
            <person name="Copeland A."/>
            <person name="Barry K.W."/>
            <person name="Cichocki N."/>
            <person name="Veneault-Fourrey C."/>
            <person name="LaButti K."/>
            <person name="Lindquist E.A."/>
            <person name="Lipzen A."/>
            <person name="Lundell T."/>
            <person name="Morin E."/>
            <person name="Murat C."/>
            <person name="Riley R."/>
            <person name="Ohm R."/>
            <person name="Sun H."/>
            <person name="Tunlid A."/>
            <person name="Henrissat B."/>
            <person name="Grigoriev I.V."/>
            <person name="Hibbett D.S."/>
            <person name="Martin F."/>
        </authorList>
    </citation>
    <scope>NUCLEOTIDE SEQUENCE [LARGE SCALE GENOMIC DNA]</scope>
    <source>
        <strain evidence="12">h7</strain>
    </source>
</reference>
<name>A0A0C3CYH4_HEBCY</name>
<dbReference type="Proteomes" id="UP000053424">
    <property type="component" value="Unassembled WGS sequence"/>
</dbReference>
<proteinExistence type="inferred from homology"/>
<dbReference type="PANTHER" id="PTHR12289:SF41">
    <property type="entry name" value="FAILED AXON CONNECTIONS-RELATED"/>
    <property type="match status" value="1"/>
</dbReference>
<dbReference type="HOGENOM" id="CLU_032751_2_0_1"/>
<protein>
    <recommendedName>
        <fullName evidence="13">Mitochondrial outer membrane transport complex Sam37/metaxin N-terminal domain-containing protein</fullName>
    </recommendedName>
</protein>
<keyword evidence="3" id="KW-0813">Transport</keyword>
<evidence type="ECO:0000256" key="4">
    <source>
        <dbReference type="ARBA" id="ARBA00022787"/>
    </source>
</evidence>
<dbReference type="Pfam" id="PF17171">
    <property type="entry name" value="GST_C_6"/>
    <property type="match status" value="1"/>
</dbReference>
<feature type="domain" description="Metaxin glutathione S-transferase" evidence="10">
    <location>
        <begin position="174"/>
        <end position="237"/>
    </location>
</feature>
<dbReference type="GO" id="GO:0007005">
    <property type="term" value="P:mitochondrion organization"/>
    <property type="evidence" value="ECO:0007669"/>
    <property type="project" value="TreeGrafter"/>
</dbReference>
<feature type="domain" description="Mitochondrial outer membrane transport complex Sam37/metaxin N-terminal" evidence="9">
    <location>
        <begin position="4"/>
        <end position="116"/>
    </location>
</feature>
<organism evidence="11 12">
    <name type="scientific">Hebeloma cylindrosporum</name>
    <dbReference type="NCBI Taxonomy" id="76867"/>
    <lineage>
        <taxon>Eukaryota</taxon>
        <taxon>Fungi</taxon>
        <taxon>Dikarya</taxon>
        <taxon>Basidiomycota</taxon>
        <taxon>Agaricomycotina</taxon>
        <taxon>Agaricomycetes</taxon>
        <taxon>Agaricomycetidae</taxon>
        <taxon>Agaricales</taxon>
        <taxon>Agaricineae</taxon>
        <taxon>Hymenogastraceae</taxon>
        <taxon>Hebeloma</taxon>
    </lineage>
</organism>
<dbReference type="EMBL" id="KN831768">
    <property type="protein sequence ID" value="KIM48896.1"/>
    <property type="molecule type" value="Genomic_DNA"/>
</dbReference>
<keyword evidence="6" id="KW-0496">Mitochondrion</keyword>
<evidence type="ECO:0000259" key="9">
    <source>
        <dbReference type="Pfam" id="PF10568"/>
    </source>
</evidence>
<evidence type="ECO:0000313" key="11">
    <source>
        <dbReference type="EMBL" id="KIM48896.1"/>
    </source>
</evidence>
<comment type="similarity">
    <text evidence="2">Belongs to the metaxin family.</text>
</comment>
<reference evidence="11 12" key="1">
    <citation type="submission" date="2014-04" db="EMBL/GenBank/DDBJ databases">
        <authorList>
            <consortium name="DOE Joint Genome Institute"/>
            <person name="Kuo A."/>
            <person name="Gay G."/>
            <person name="Dore J."/>
            <person name="Kohler A."/>
            <person name="Nagy L.G."/>
            <person name="Floudas D."/>
            <person name="Copeland A."/>
            <person name="Barry K.W."/>
            <person name="Cichocki N."/>
            <person name="Veneault-Fourrey C."/>
            <person name="LaButti K."/>
            <person name="Lindquist E.A."/>
            <person name="Lipzen A."/>
            <person name="Lundell T."/>
            <person name="Morin E."/>
            <person name="Murat C."/>
            <person name="Sun H."/>
            <person name="Tunlid A."/>
            <person name="Henrissat B."/>
            <person name="Grigoriev I.V."/>
            <person name="Hibbett D.S."/>
            <person name="Martin F."/>
            <person name="Nordberg H.P."/>
            <person name="Cantor M.N."/>
            <person name="Hua S.X."/>
        </authorList>
    </citation>
    <scope>NUCLEOTIDE SEQUENCE [LARGE SCALE GENOMIC DNA]</scope>
    <source>
        <strain evidence="12">h7</strain>
    </source>
</reference>
<gene>
    <name evidence="11" type="ORF">M413DRAFT_438070</name>
</gene>
<dbReference type="InterPro" id="IPR019564">
    <property type="entry name" value="Sam37/metaxin_N"/>
</dbReference>
<keyword evidence="5" id="KW-0653">Protein transport</keyword>
<dbReference type="AlphaFoldDB" id="A0A0C3CYH4"/>